<dbReference type="EMBL" id="JAIVGD010000013">
    <property type="protein sequence ID" value="KAH0761376.1"/>
    <property type="molecule type" value="Genomic_DNA"/>
</dbReference>
<keyword evidence="3" id="KW-1185">Reference proteome</keyword>
<accession>A0ABQ7VD78</accession>
<sequence length="151" mass="16742">MEDQTGKQKDNEDNMVEANVNTRIIIDHENKGMGSEGDNMGIGTSEEEKPPDPPNNMEGEGSSTNNQEETKNGESEQESRKQEQLNDPGMIAEKGDEDADEYIEENITVVSKEGDLSPRHTKEMRMSRNINMVAGTTRSTRSSLAKPLLSK</sequence>
<evidence type="ECO:0000256" key="1">
    <source>
        <dbReference type="SAM" id="MobiDB-lite"/>
    </source>
</evidence>
<protein>
    <submittedName>
        <fullName evidence="2">Uncharacterized protein</fullName>
    </submittedName>
</protein>
<organism evidence="2 3">
    <name type="scientific">Solanum tuberosum</name>
    <name type="common">Potato</name>
    <dbReference type="NCBI Taxonomy" id="4113"/>
    <lineage>
        <taxon>Eukaryota</taxon>
        <taxon>Viridiplantae</taxon>
        <taxon>Streptophyta</taxon>
        <taxon>Embryophyta</taxon>
        <taxon>Tracheophyta</taxon>
        <taxon>Spermatophyta</taxon>
        <taxon>Magnoliopsida</taxon>
        <taxon>eudicotyledons</taxon>
        <taxon>Gunneridae</taxon>
        <taxon>Pentapetalae</taxon>
        <taxon>asterids</taxon>
        <taxon>lamiids</taxon>
        <taxon>Solanales</taxon>
        <taxon>Solanaceae</taxon>
        <taxon>Solanoideae</taxon>
        <taxon>Solaneae</taxon>
        <taxon>Solanum</taxon>
    </lineage>
</organism>
<dbReference type="Proteomes" id="UP000826656">
    <property type="component" value="Unassembled WGS sequence"/>
</dbReference>
<reference evidence="2 3" key="1">
    <citation type="journal article" date="2021" name="bioRxiv">
        <title>Chromosome-scale and haplotype-resolved genome assembly of a tetraploid potato cultivar.</title>
        <authorList>
            <person name="Sun H."/>
            <person name="Jiao W.-B."/>
            <person name="Krause K."/>
            <person name="Campoy J.A."/>
            <person name="Goel M."/>
            <person name="Folz-Donahue K."/>
            <person name="Kukat C."/>
            <person name="Huettel B."/>
            <person name="Schneeberger K."/>
        </authorList>
    </citation>
    <scope>NUCLEOTIDE SEQUENCE [LARGE SCALE GENOMIC DNA]</scope>
    <source>
        <strain evidence="2">SolTubOtavaFocal</strain>
        <tissue evidence="2">Leaves</tissue>
    </source>
</reference>
<comment type="caution">
    <text evidence="2">The sequence shown here is derived from an EMBL/GenBank/DDBJ whole genome shotgun (WGS) entry which is preliminary data.</text>
</comment>
<name>A0ABQ7VD78_SOLTU</name>
<feature type="compositionally biased region" description="Acidic residues" evidence="1">
    <location>
        <begin position="95"/>
        <end position="104"/>
    </location>
</feature>
<evidence type="ECO:0000313" key="2">
    <source>
        <dbReference type="EMBL" id="KAH0761376.1"/>
    </source>
</evidence>
<feature type="compositionally biased region" description="Basic and acidic residues" evidence="1">
    <location>
        <begin position="68"/>
        <end position="84"/>
    </location>
</feature>
<proteinExistence type="predicted"/>
<feature type="compositionally biased region" description="Basic and acidic residues" evidence="1">
    <location>
        <begin position="112"/>
        <end position="126"/>
    </location>
</feature>
<gene>
    <name evidence="2" type="ORF">KY290_017449</name>
</gene>
<feature type="compositionally biased region" description="Polar residues" evidence="1">
    <location>
        <begin position="128"/>
        <end position="143"/>
    </location>
</feature>
<feature type="compositionally biased region" description="Basic and acidic residues" evidence="1">
    <location>
        <begin position="1"/>
        <end position="12"/>
    </location>
</feature>
<feature type="region of interest" description="Disordered" evidence="1">
    <location>
        <begin position="1"/>
        <end position="151"/>
    </location>
</feature>
<evidence type="ECO:0000313" key="3">
    <source>
        <dbReference type="Proteomes" id="UP000826656"/>
    </source>
</evidence>